<name>A2F199_TRIV3</name>
<dbReference type="AlphaFoldDB" id="A2F199"/>
<dbReference type="EMBL" id="DS113571">
    <property type="protein sequence ID" value="EAY01328.1"/>
    <property type="molecule type" value="Genomic_DNA"/>
</dbReference>
<sequence length="719" mass="83482">MLLEAMKQGSQKIFEFLFKKGAKIHFQMNQNTILRSKLDIFKLYCSALAKSDLDKFLIEKINEIEPQKAKILLELGANANTTMICKMNKSNNTYEESLLILSIKRKCFELVDYLINNGANINDKINNKKSLIIYALESQSYKIIQYLLDLGVDINGKDQFGKESLLYALNTGTDEIMTMLIRHGLDIKGIHENQVLREKMITRFSESTLEVLLDKYPGYFNEPKHGHPMLYYAVINHSYEKVRVILDHDFKMNNHLSIFIDAYKTGDIEIFILLLQSYKELDFKKKSDENIINMALKLQSNETLDILVEKGYLNCINIEQLYTKFMIEFNKNEYLKHFIHVLKSKNINLDFKSSSPMLIACKYQRYKVLEPLIDSNYFKEKDLFESLQYLFKCKSQVTTKIEIKIIQNIPNGDFSINGIPALTYAIQIGKLKVAELLLEKGCIIKSDNINTKMIQTALFSSIKFNSVELAKYLMSFMDQVPIDLFAEAINQKSFPIVKVLLDSGKINNIKNRSMLIENIINALNEQMYIYGYRNISEFWIKLIVELIDKEFACKYQTILNFAIKTMSNDIISALISKRQIYQINLKELYEQVMKGNQNNFYFDSRDKFLYQFNETLIGLGIDMNELSALSFAYGNPDLMKLLLDNSKFDQESIQSSVIKLLNDHNPNEFVLMELFDKLQSMDNLVINGMPLLIFVIQKFSIKLTRFLISKGINVMTCYQ</sequence>
<keyword evidence="5" id="KW-1185">Reference proteome</keyword>
<dbReference type="SMART" id="SM00248">
    <property type="entry name" value="ANK"/>
    <property type="match status" value="10"/>
</dbReference>
<dbReference type="InterPro" id="IPR036770">
    <property type="entry name" value="Ankyrin_rpt-contain_sf"/>
</dbReference>
<dbReference type="PANTHER" id="PTHR24198">
    <property type="entry name" value="ANKYRIN REPEAT AND PROTEIN KINASE DOMAIN-CONTAINING PROTEIN"/>
    <property type="match status" value="1"/>
</dbReference>
<evidence type="ECO:0000256" key="2">
    <source>
        <dbReference type="ARBA" id="ARBA00023043"/>
    </source>
</evidence>
<dbReference type="RefSeq" id="XP_001330186.1">
    <property type="nucleotide sequence ID" value="XM_001330151.1"/>
</dbReference>
<dbReference type="Gene3D" id="1.25.40.20">
    <property type="entry name" value="Ankyrin repeat-containing domain"/>
    <property type="match status" value="3"/>
</dbReference>
<keyword evidence="2 3" id="KW-0040">ANK repeat</keyword>
<evidence type="ECO:0000313" key="5">
    <source>
        <dbReference type="Proteomes" id="UP000001542"/>
    </source>
</evidence>
<dbReference type="KEGG" id="tva:4759154"/>
<reference evidence="4" key="2">
    <citation type="journal article" date="2007" name="Science">
        <title>Draft genome sequence of the sexually transmitted pathogen Trichomonas vaginalis.</title>
        <authorList>
            <person name="Carlton J.M."/>
            <person name="Hirt R.P."/>
            <person name="Silva J.C."/>
            <person name="Delcher A.L."/>
            <person name="Schatz M."/>
            <person name="Zhao Q."/>
            <person name="Wortman J.R."/>
            <person name="Bidwell S.L."/>
            <person name="Alsmark U.C.M."/>
            <person name="Besteiro S."/>
            <person name="Sicheritz-Ponten T."/>
            <person name="Noel C.J."/>
            <person name="Dacks J.B."/>
            <person name="Foster P.G."/>
            <person name="Simillion C."/>
            <person name="Van de Peer Y."/>
            <person name="Miranda-Saavedra D."/>
            <person name="Barton G.J."/>
            <person name="Westrop G.D."/>
            <person name="Mueller S."/>
            <person name="Dessi D."/>
            <person name="Fiori P.L."/>
            <person name="Ren Q."/>
            <person name="Paulsen I."/>
            <person name="Zhang H."/>
            <person name="Bastida-Corcuera F.D."/>
            <person name="Simoes-Barbosa A."/>
            <person name="Brown M.T."/>
            <person name="Hayes R.D."/>
            <person name="Mukherjee M."/>
            <person name="Okumura C.Y."/>
            <person name="Schneider R."/>
            <person name="Smith A.J."/>
            <person name="Vanacova S."/>
            <person name="Villalvazo M."/>
            <person name="Haas B.J."/>
            <person name="Pertea M."/>
            <person name="Feldblyum T.V."/>
            <person name="Utterback T.R."/>
            <person name="Shu C.L."/>
            <person name="Osoegawa K."/>
            <person name="de Jong P.J."/>
            <person name="Hrdy I."/>
            <person name="Horvathova L."/>
            <person name="Zubacova Z."/>
            <person name="Dolezal P."/>
            <person name="Malik S.B."/>
            <person name="Logsdon J.M. Jr."/>
            <person name="Henze K."/>
            <person name="Gupta A."/>
            <person name="Wang C.C."/>
            <person name="Dunne R.L."/>
            <person name="Upcroft J.A."/>
            <person name="Upcroft P."/>
            <person name="White O."/>
            <person name="Salzberg S.L."/>
            <person name="Tang P."/>
            <person name="Chiu C.-H."/>
            <person name="Lee Y.-S."/>
            <person name="Embley T.M."/>
            <person name="Coombs G.H."/>
            <person name="Mottram J.C."/>
            <person name="Tachezy J."/>
            <person name="Fraser-Liggett C.M."/>
            <person name="Johnson P.J."/>
        </authorList>
    </citation>
    <scope>NUCLEOTIDE SEQUENCE [LARGE SCALE GENOMIC DNA]</scope>
    <source>
        <strain evidence="4">G3</strain>
    </source>
</reference>
<dbReference type="Proteomes" id="UP000001542">
    <property type="component" value="Unassembled WGS sequence"/>
</dbReference>
<dbReference type="VEuPathDB" id="TrichDB:TVAG_407570"/>
<reference evidence="4" key="1">
    <citation type="submission" date="2006-10" db="EMBL/GenBank/DDBJ databases">
        <authorList>
            <person name="Amadeo P."/>
            <person name="Zhao Q."/>
            <person name="Wortman J."/>
            <person name="Fraser-Liggett C."/>
            <person name="Carlton J."/>
        </authorList>
    </citation>
    <scope>NUCLEOTIDE SEQUENCE</scope>
    <source>
        <strain evidence="4">G3</strain>
    </source>
</reference>
<organism evidence="4 5">
    <name type="scientific">Trichomonas vaginalis (strain ATCC PRA-98 / G3)</name>
    <dbReference type="NCBI Taxonomy" id="412133"/>
    <lineage>
        <taxon>Eukaryota</taxon>
        <taxon>Metamonada</taxon>
        <taxon>Parabasalia</taxon>
        <taxon>Trichomonadida</taxon>
        <taxon>Trichomonadidae</taxon>
        <taxon>Trichomonas</taxon>
    </lineage>
</organism>
<dbReference type="OrthoDB" id="7464126at2759"/>
<dbReference type="SMR" id="A2F199"/>
<dbReference type="eggNOG" id="KOG0504">
    <property type="taxonomic scope" value="Eukaryota"/>
</dbReference>
<dbReference type="InterPro" id="IPR002110">
    <property type="entry name" value="Ankyrin_rpt"/>
</dbReference>
<gene>
    <name evidence="4" type="ORF">TVAG_407570</name>
</gene>
<dbReference type="InParanoid" id="A2F199"/>
<evidence type="ECO:0000256" key="3">
    <source>
        <dbReference type="PROSITE-ProRule" id="PRU00023"/>
    </source>
</evidence>
<dbReference type="STRING" id="5722.A2F199"/>
<evidence type="ECO:0000256" key="1">
    <source>
        <dbReference type="ARBA" id="ARBA00022737"/>
    </source>
</evidence>
<feature type="repeat" description="ANK" evidence="3">
    <location>
        <begin position="127"/>
        <end position="159"/>
    </location>
</feature>
<dbReference type="SUPFAM" id="SSF48403">
    <property type="entry name" value="Ankyrin repeat"/>
    <property type="match status" value="2"/>
</dbReference>
<accession>A2F199</accession>
<dbReference type="VEuPathDB" id="TrichDB:TVAGG3_0665620"/>
<dbReference type="Pfam" id="PF12796">
    <property type="entry name" value="Ank_2"/>
    <property type="match status" value="1"/>
</dbReference>
<dbReference type="PROSITE" id="PS50088">
    <property type="entry name" value="ANK_REPEAT"/>
    <property type="match status" value="1"/>
</dbReference>
<keyword evidence="1" id="KW-0677">Repeat</keyword>
<protein>
    <recommendedName>
        <fullName evidence="6">DUF3447 domain-containing protein</fullName>
    </recommendedName>
</protein>
<evidence type="ECO:0008006" key="6">
    <source>
        <dbReference type="Google" id="ProtNLM"/>
    </source>
</evidence>
<evidence type="ECO:0000313" key="4">
    <source>
        <dbReference type="EMBL" id="EAY01328.1"/>
    </source>
</evidence>
<proteinExistence type="predicted"/>
<dbReference type="PANTHER" id="PTHR24198:SF165">
    <property type="entry name" value="ANKYRIN REPEAT-CONTAINING PROTEIN-RELATED"/>
    <property type="match status" value="1"/>
</dbReference>